<name>A0A5C4Q8Z3_9ACTN</name>
<dbReference type="OrthoDB" id="9895088at2"/>
<proteinExistence type="predicted"/>
<evidence type="ECO:0000313" key="1">
    <source>
        <dbReference type="EMBL" id="TNH21091.1"/>
    </source>
</evidence>
<accession>A0A5C4Q8Z3</accession>
<reference evidence="1 2" key="1">
    <citation type="submission" date="2019-06" db="EMBL/GenBank/DDBJ databases">
        <title>Micromonospora ordensis sp. nov., isolated from deep marine sediment.</title>
        <authorList>
            <person name="Veyisoglu A."/>
            <person name="Carro L."/>
            <person name="Klenk H.-P."/>
            <person name="Sahin N."/>
        </authorList>
    </citation>
    <scope>NUCLEOTIDE SEQUENCE [LARGE SCALE GENOMIC DNA]</scope>
    <source>
        <strain evidence="1 2">S2509</strain>
    </source>
</reference>
<dbReference type="AlphaFoldDB" id="A0A5C4Q8Z3"/>
<dbReference type="EMBL" id="VDFY01000314">
    <property type="protein sequence ID" value="TNH21091.1"/>
    <property type="molecule type" value="Genomic_DNA"/>
</dbReference>
<sequence length="155" mass="16643">MAAAEVMRAFAQVAQGDPNLSLEDRLGAAGWGESRLGAAGLHRRWQIGEIVGTQYGRGSSAFLEVTIELAMPDFDDPGSEELFFEKFEGRFAENLAVVTAEFGHPTFVGSYGDEGFPEGLDAVSTAQWPLLAGVMAVHLKHEDQGVPFRIAATVT</sequence>
<evidence type="ECO:0000313" key="2">
    <source>
        <dbReference type="Proteomes" id="UP000306145"/>
    </source>
</evidence>
<dbReference type="Proteomes" id="UP000306145">
    <property type="component" value="Unassembled WGS sequence"/>
</dbReference>
<gene>
    <name evidence="1" type="ORF">FHG89_32375</name>
</gene>
<dbReference type="RefSeq" id="WP_139588178.1">
    <property type="nucleotide sequence ID" value="NZ_VDFY01000314.1"/>
</dbReference>
<protein>
    <submittedName>
        <fullName evidence="1">Uncharacterized protein</fullName>
    </submittedName>
</protein>
<organism evidence="1 2">
    <name type="scientific">Micromonospora orduensis</name>
    <dbReference type="NCBI Taxonomy" id="1420891"/>
    <lineage>
        <taxon>Bacteria</taxon>
        <taxon>Bacillati</taxon>
        <taxon>Actinomycetota</taxon>
        <taxon>Actinomycetes</taxon>
        <taxon>Micromonosporales</taxon>
        <taxon>Micromonosporaceae</taxon>
        <taxon>Micromonospora</taxon>
    </lineage>
</organism>
<comment type="caution">
    <text evidence="1">The sequence shown here is derived from an EMBL/GenBank/DDBJ whole genome shotgun (WGS) entry which is preliminary data.</text>
</comment>
<keyword evidence="2" id="KW-1185">Reference proteome</keyword>